<keyword evidence="3" id="KW-1185">Reference proteome</keyword>
<dbReference type="GeneTree" id="ENSGT00530000067865"/>
<evidence type="ECO:0000313" key="3">
    <source>
        <dbReference type="Proteomes" id="UP000007875"/>
    </source>
</evidence>
<dbReference type="Ensembl" id="ENSCSAVT00000009906.1">
    <property type="protein sequence ID" value="ENSCSAVP00000009788.1"/>
    <property type="gene ID" value="ENSCSAVG00000005744.1"/>
</dbReference>
<evidence type="ECO:0000313" key="2">
    <source>
        <dbReference type="Ensembl" id="ENSCSAVP00000009788.1"/>
    </source>
</evidence>
<dbReference type="AlphaFoldDB" id="H2YWS7"/>
<protein>
    <submittedName>
        <fullName evidence="2">Uncharacterized protein</fullName>
    </submittedName>
</protein>
<reference evidence="3" key="1">
    <citation type="submission" date="2003-08" db="EMBL/GenBank/DDBJ databases">
        <authorList>
            <person name="Birren B."/>
            <person name="Nusbaum C."/>
            <person name="Abebe A."/>
            <person name="Abouelleil A."/>
            <person name="Adekoya E."/>
            <person name="Ait-zahra M."/>
            <person name="Allen N."/>
            <person name="Allen T."/>
            <person name="An P."/>
            <person name="Anderson M."/>
            <person name="Anderson S."/>
            <person name="Arachchi H."/>
            <person name="Armbruster J."/>
            <person name="Bachantsang P."/>
            <person name="Baldwin J."/>
            <person name="Barry A."/>
            <person name="Bayul T."/>
            <person name="Blitshsteyn B."/>
            <person name="Bloom T."/>
            <person name="Blye J."/>
            <person name="Boguslavskiy L."/>
            <person name="Borowsky M."/>
            <person name="Boukhgalter B."/>
            <person name="Brunache A."/>
            <person name="Butler J."/>
            <person name="Calixte N."/>
            <person name="Calvo S."/>
            <person name="Camarata J."/>
            <person name="Campo K."/>
            <person name="Chang J."/>
            <person name="Cheshatsang Y."/>
            <person name="Citroen M."/>
            <person name="Collymore A."/>
            <person name="Considine T."/>
            <person name="Cook A."/>
            <person name="Cooke P."/>
            <person name="Corum B."/>
            <person name="Cuomo C."/>
            <person name="David R."/>
            <person name="Dawoe T."/>
            <person name="Degray S."/>
            <person name="Dodge S."/>
            <person name="Dooley K."/>
            <person name="Dorje P."/>
            <person name="Dorjee K."/>
            <person name="Dorris L."/>
            <person name="Duffey N."/>
            <person name="Dupes A."/>
            <person name="Elkins T."/>
            <person name="Engels R."/>
            <person name="Erickson J."/>
            <person name="Farina A."/>
            <person name="Faro S."/>
            <person name="Ferreira P."/>
            <person name="Fischer H."/>
            <person name="Fitzgerald M."/>
            <person name="Foley K."/>
            <person name="Gage D."/>
            <person name="Galagan J."/>
            <person name="Gearin G."/>
            <person name="Gnerre S."/>
            <person name="Gnirke A."/>
            <person name="Goyette A."/>
            <person name="Graham J."/>
            <person name="Grandbois E."/>
            <person name="Gyaltsen K."/>
            <person name="Hafez N."/>
            <person name="Hagopian D."/>
            <person name="Hagos B."/>
            <person name="Hall J."/>
            <person name="Hatcher B."/>
            <person name="Heller A."/>
            <person name="Higgins H."/>
            <person name="Honan T."/>
            <person name="Horn A."/>
            <person name="Houde N."/>
            <person name="Hughes L."/>
            <person name="Hulme W."/>
            <person name="Husby E."/>
            <person name="Iliev I."/>
            <person name="Jaffe D."/>
            <person name="Jones C."/>
            <person name="Kamal M."/>
            <person name="Kamat A."/>
            <person name="Kamvysselis M."/>
            <person name="Karlsson E."/>
            <person name="Kells C."/>
            <person name="Kieu A."/>
            <person name="Kisner P."/>
            <person name="Kodira C."/>
            <person name="Kulbokas E."/>
            <person name="Labutti K."/>
            <person name="Lama D."/>
            <person name="Landers T."/>
            <person name="Leger J."/>
            <person name="Levine S."/>
            <person name="Lewis D."/>
            <person name="Lewis T."/>
            <person name="Lindblad-toh K."/>
            <person name="Liu X."/>
            <person name="Lokyitsang T."/>
            <person name="Lokyitsang Y."/>
            <person name="Lucien O."/>
            <person name="Lui A."/>
            <person name="Ma L.J."/>
            <person name="Mabbitt R."/>
            <person name="Macdonald J."/>
            <person name="Maclean C."/>
            <person name="Major J."/>
            <person name="Manning J."/>
            <person name="Marabella R."/>
            <person name="Maru K."/>
            <person name="Matthews C."/>
            <person name="Mauceli E."/>
            <person name="Mccarthy M."/>
            <person name="Mcdonough S."/>
            <person name="Mcghee T."/>
            <person name="Meldrim J."/>
            <person name="Meneus L."/>
            <person name="Mesirov J."/>
            <person name="Mihalev A."/>
            <person name="Mihova T."/>
            <person name="Mikkelsen T."/>
            <person name="Mlenga V."/>
            <person name="Moru K."/>
            <person name="Mozes J."/>
            <person name="Mulrain L."/>
            <person name="Munson G."/>
            <person name="Naylor J."/>
            <person name="Newes C."/>
            <person name="Nguyen C."/>
            <person name="Nguyen N."/>
            <person name="Nguyen T."/>
            <person name="Nicol R."/>
            <person name="Nielsen C."/>
            <person name="Nizzari M."/>
            <person name="Norbu C."/>
            <person name="Norbu N."/>
            <person name="O'donnell P."/>
            <person name="Okoawo O."/>
            <person name="O'leary S."/>
            <person name="Omotosho B."/>
            <person name="O'neill K."/>
            <person name="Osman S."/>
            <person name="Parker S."/>
            <person name="Perrin D."/>
            <person name="Phunkhang P."/>
            <person name="Piqani B."/>
            <person name="Purcell S."/>
            <person name="Rachupka T."/>
            <person name="Ramasamy U."/>
            <person name="Rameau R."/>
            <person name="Ray V."/>
            <person name="Raymond C."/>
            <person name="Retta R."/>
            <person name="Richardson S."/>
            <person name="Rise C."/>
            <person name="Rodriguez J."/>
            <person name="Rogers J."/>
            <person name="Rogov P."/>
            <person name="Rutman M."/>
            <person name="Schupbach R."/>
            <person name="Seaman C."/>
            <person name="Settipalli S."/>
            <person name="Sharpe T."/>
            <person name="Sheridan J."/>
            <person name="Sherpa N."/>
            <person name="Shi J."/>
            <person name="Smirnov S."/>
            <person name="Smith C."/>
            <person name="Sougnez C."/>
            <person name="Spencer B."/>
            <person name="Stalker J."/>
            <person name="Stange-thomann N."/>
            <person name="Stavropoulos S."/>
            <person name="Stetson K."/>
            <person name="Stone C."/>
            <person name="Stone S."/>
            <person name="Stubbs M."/>
            <person name="Talamas J."/>
            <person name="Tchuinga P."/>
            <person name="Tenzing P."/>
            <person name="Tesfaye S."/>
            <person name="Theodore J."/>
            <person name="Thoulutsang Y."/>
            <person name="Topham K."/>
            <person name="Towey S."/>
            <person name="Tsamla T."/>
            <person name="Tsomo N."/>
            <person name="Vallee D."/>
            <person name="Vassiliev H."/>
            <person name="Venkataraman V."/>
            <person name="Vinson J."/>
            <person name="Vo A."/>
            <person name="Wade C."/>
            <person name="Wang S."/>
            <person name="Wangchuk T."/>
            <person name="Wangdi T."/>
            <person name="Whittaker C."/>
            <person name="Wilkinson J."/>
            <person name="Wu Y."/>
            <person name="Wyman D."/>
            <person name="Yadav S."/>
            <person name="Yang S."/>
            <person name="Yang X."/>
            <person name="Yeager S."/>
            <person name="Yee E."/>
            <person name="Young G."/>
            <person name="Zainoun J."/>
            <person name="Zembeck L."/>
            <person name="Zimmer A."/>
            <person name="Zody M."/>
            <person name="Lander E."/>
        </authorList>
    </citation>
    <scope>NUCLEOTIDE SEQUENCE [LARGE SCALE GENOMIC DNA]</scope>
</reference>
<accession>H2YWS7</accession>
<dbReference type="Proteomes" id="UP000007875">
    <property type="component" value="Unassembled WGS sequence"/>
</dbReference>
<sequence length="87" mass="10748">MRHVKKRRQNHQHFAAYEAKLKEMKEKLAEIDMEINEQQAQKQNVFEKLQERQDLELLVAEQQESLEIMRRHENDEFVFTVRRRRKG</sequence>
<evidence type="ECO:0000256" key="1">
    <source>
        <dbReference type="SAM" id="Coils"/>
    </source>
</evidence>
<feature type="coiled-coil region" evidence="1">
    <location>
        <begin position="14"/>
        <end position="48"/>
    </location>
</feature>
<proteinExistence type="predicted"/>
<reference evidence="2" key="3">
    <citation type="submission" date="2025-09" db="UniProtKB">
        <authorList>
            <consortium name="Ensembl"/>
        </authorList>
    </citation>
    <scope>IDENTIFICATION</scope>
</reference>
<name>H2YWS7_CIOSA</name>
<reference evidence="2" key="2">
    <citation type="submission" date="2025-08" db="UniProtKB">
        <authorList>
            <consortium name="Ensembl"/>
        </authorList>
    </citation>
    <scope>IDENTIFICATION</scope>
</reference>
<keyword evidence="1" id="KW-0175">Coiled coil</keyword>
<dbReference type="HOGENOM" id="CLU_2489027_0_0_1"/>
<organism evidence="2 3">
    <name type="scientific">Ciona savignyi</name>
    <name type="common">Pacific transparent sea squirt</name>
    <dbReference type="NCBI Taxonomy" id="51511"/>
    <lineage>
        <taxon>Eukaryota</taxon>
        <taxon>Metazoa</taxon>
        <taxon>Chordata</taxon>
        <taxon>Tunicata</taxon>
        <taxon>Ascidiacea</taxon>
        <taxon>Phlebobranchia</taxon>
        <taxon>Cionidae</taxon>
        <taxon>Ciona</taxon>
    </lineage>
</organism>